<evidence type="ECO:0000313" key="2">
    <source>
        <dbReference type="EMBL" id="USW56583.1"/>
    </source>
</evidence>
<evidence type="ECO:0000313" key="3">
    <source>
        <dbReference type="Proteomes" id="UP001056384"/>
    </source>
</evidence>
<protein>
    <submittedName>
        <fullName evidence="2">Uncharacterized protein</fullName>
    </submittedName>
</protein>
<sequence>MRFAIAAFGLAAIATAHEISYDTPPAPAAYAPAKNETTVAPVCMCSLRGGRRSPRNLLRDDTARLHMNKANFVTTRHHRGRDCLTNIEHNGVTYTVTEATTLTIPCPTGCMVQKPVHSSVVTVCSTCTTAPAAPTYPAETPVSPVQPPAPHYPAKNETAPPAYNPGPTAPVGTGVYSPPASTSPIAPGYTGAATKASFGIAGVLAAAGFIAAL</sequence>
<feature type="chain" id="PRO_5040193033" evidence="1">
    <location>
        <begin position="17"/>
        <end position="213"/>
    </location>
</feature>
<evidence type="ECO:0000256" key="1">
    <source>
        <dbReference type="SAM" id="SignalP"/>
    </source>
</evidence>
<proteinExistence type="predicted"/>
<accession>A0A9Q9EPJ2</accession>
<keyword evidence="1" id="KW-0732">Signal</keyword>
<dbReference type="EMBL" id="CP099425">
    <property type="protein sequence ID" value="USW56583.1"/>
    <property type="molecule type" value="Genomic_DNA"/>
</dbReference>
<reference evidence="2" key="1">
    <citation type="submission" date="2022-06" db="EMBL/GenBank/DDBJ databases">
        <title>Complete genome sequences of two strains of the flax pathogen Septoria linicola.</title>
        <authorList>
            <person name="Lapalu N."/>
            <person name="Simon A."/>
            <person name="Demenou B."/>
            <person name="Paumier D."/>
            <person name="Guillot M.-P."/>
            <person name="Gout L."/>
            <person name="Valade R."/>
        </authorList>
    </citation>
    <scope>NUCLEOTIDE SEQUENCE</scope>
    <source>
        <strain evidence="2">SE15195</strain>
    </source>
</reference>
<dbReference type="AlphaFoldDB" id="A0A9Q9EPJ2"/>
<organism evidence="2 3">
    <name type="scientific">Septoria linicola</name>
    <dbReference type="NCBI Taxonomy" id="215465"/>
    <lineage>
        <taxon>Eukaryota</taxon>
        <taxon>Fungi</taxon>
        <taxon>Dikarya</taxon>
        <taxon>Ascomycota</taxon>
        <taxon>Pezizomycotina</taxon>
        <taxon>Dothideomycetes</taxon>
        <taxon>Dothideomycetidae</taxon>
        <taxon>Mycosphaerellales</taxon>
        <taxon>Mycosphaerellaceae</taxon>
        <taxon>Septoria</taxon>
    </lineage>
</organism>
<name>A0A9Q9EPJ2_9PEZI</name>
<dbReference type="Proteomes" id="UP001056384">
    <property type="component" value="Chromosome 8"/>
</dbReference>
<feature type="signal peptide" evidence="1">
    <location>
        <begin position="1"/>
        <end position="16"/>
    </location>
</feature>
<gene>
    <name evidence="2" type="ORF">Slin15195_G099020</name>
</gene>
<keyword evidence="3" id="KW-1185">Reference proteome</keyword>